<accession>A0A2I1GEK1</accession>
<evidence type="ECO:0000313" key="1">
    <source>
        <dbReference type="EMBL" id="PKY45057.1"/>
    </source>
</evidence>
<dbReference type="EMBL" id="LLXI01000362">
    <property type="protein sequence ID" value="PKY45057.1"/>
    <property type="molecule type" value="Genomic_DNA"/>
</dbReference>
<evidence type="ECO:0000313" key="2">
    <source>
        <dbReference type="Proteomes" id="UP000234323"/>
    </source>
</evidence>
<dbReference type="VEuPathDB" id="FungiDB:RhiirFUN_008021"/>
<proteinExistence type="predicted"/>
<protein>
    <submittedName>
        <fullName evidence="1">Uncharacterized protein</fullName>
    </submittedName>
</protein>
<organism evidence="1 2">
    <name type="scientific">Rhizophagus irregularis</name>
    <dbReference type="NCBI Taxonomy" id="588596"/>
    <lineage>
        <taxon>Eukaryota</taxon>
        <taxon>Fungi</taxon>
        <taxon>Fungi incertae sedis</taxon>
        <taxon>Mucoromycota</taxon>
        <taxon>Glomeromycotina</taxon>
        <taxon>Glomeromycetes</taxon>
        <taxon>Glomerales</taxon>
        <taxon>Glomeraceae</taxon>
        <taxon>Rhizophagus</taxon>
    </lineage>
</organism>
<gene>
    <name evidence="1" type="ORF">RhiirA4_459546</name>
</gene>
<keyword evidence="2" id="KW-1185">Reference proteome</keyword>
<sequence>MEKIKKISCYFKNFMHSKIFDDKELNDLKKSSVIIMHGNNFYKLPKESVNFKKLSLIKKQGFYNMTIKRSETLMKVASVYIEQLDFNNSEEYHINSYFCRKFKLNDENCHADWLNYGIVSIIMIDKSQLYTSLYTNLLTFQPNMPNGNRSKVILKGALPSSILKGNQ</sequence>
<comment type="caution">
    <text evidence="1">The sequence shown here is derived from an EMBL/GenBank/DDBJ whole genome shotgun (WGS) entry which is preliminary data.</text>
</comment>
<dbReference type="AlphaFoldDB" id="A0A2I1GEK1"/>
<dbReference type="Proteomes" id="UP000234323">
    <property type="component" value="Unassembled WGS sequence"/>
</dbReference>
<reference evidence="1 2" key="1">
    <citation type="submission" date="2015-10" db="EMBL/GenBank/DDBJ databases">
        <title>Genome analyses suggest a sexual origin of heterokaryosis in a supposedly ancient asexual fungus.</title>
        <authorList>
            <person name="Ropars J."/>
            <person name="Sedzielewska K."/>
            <person name="Noel J."/>
            <person name="Charron P."/>
            <person name="Farinelli L."/>
            <person name="Marton T."/>
            <person name="Kruger M."/>
            <person name="Pelin A."/>
            <person name="Brachmann A."/>
            <person name="Corradi N."/>
        </authorList>
    </citation>
    <scope>NUCLEOTIDE SEQUENCE [LARGE SCALE GENOMIC DNA]</scope>
    <source>
        <strain evidence="1 2">A4</strain>
    </source>
</reference>
<name>A0A2I1GEK1_9GLOM</name>